<protein>
    <submittedName>
        <fullName evidence="1">21723_t:CDS:1</fullName>
    </submittedName>
</protein>
<proteinExistence type="predicted"/>
<name>A0ACA9MJB1_9GLOM</name>
<sequence length="435" mass="49997">METIKVPVRSISHIKGKNSSKINEIERRSNAKCTIKENSIIEVEGTNEARKIALNLIKDCVWNSIAVYNHPFEAIIALQSPLTRFNTVLFSKYEGIVDKSNINKSYFILDKGKEMSEDDQLSLLFGNLNIEQAKDIIAPEKDRFSVDFITKRIIEQTIKQGSKSFGFKVRVNIGKQLFYPANREVLELPESIPLHELLKYEIGYKKDAKTTFMNHISLEVAKIIENRLVELEYQKSSEIIQRASIHLIDNQSEKRFIVSTNITSDGKLILRKFNAETNKILFYSFAGPKSTLDFRFKILSQEPPITNLPPELDNSIKIATYNLETKILILEDTSNYLFTISRIKIKRIFIKCKDKFSNGKIKVSISEVYEDGIKDVQVTIISEALQKVIEKMGQTNMIDENLRLECEEEIEKFVNEVKSIVNELNYDTNGQYGQN</sequence>
<organism evidence="1 2">
    <name type="scientific">Racocetra persica</name>
    <dbReference type="NCBI Taxonomy" id="160502"/>
    <lineage>
        <taxon>Eukaryota</taxon>
        <taxon>Fungi</taxon>
        <taxon>Fungi incertae sedis</taxon>
        <taxon>Mucoromycota</taxon>
        <taxon>Glomeromycotina</taxon>
        <taxon>Glomeromycetes</taxon>
        <taxon>Diversisporales</taxon>
        <taxon>Gigasporaceae</taxon>
        <taxon>Racocetra</taxon>
    </lineage>
</organism>
<keyword evidence="2" id="KW-1185">Reference proteome</keyword>
<gene>
    <name evidence="1" type="ORF">RPERSI_LOCUS5742</name>
</gene>
<dbReference type="Proteomes" id="UP000789920">
    <property type="component" value="Unassembled WGS sequence"/>
</dbReference>
<evidence type="ECO:0000313" key="2">
    <source>
        <dbReference type="Proteomes" id="UP000789920"/>
    </source>
</evidence>
<reference evidence="1" key="1">
    <citation type="submission" date="2021-06" db="EMBL/GenBank/DDBJ databases">
        <authorList>
            <person name="Kallberg Y."/>
            <person name="Tangrot J."/>
            <person name="Rosling A."/>
        </authorList>
    </citation>
    <scope>NUCLEOTIDE SEQUENCE</scope>
    <source>
        <strain evidence="1">MA461A</strain>
    </source>
</reference>
<accession>A0ACA9MJB1</accession>
<dbReference type="EMBL" id="CAJVQC010008756">
    <property type="protein sequence ID" value="CAG8596294.1"/>
    <property type="molecule type" value="Genomic_DNA"/>
</dbReference>
<comment type="caution">
    <text evidence="1">The sequence shown here is derived from an EMBL/GenBank/DDBJ whole genome shotgun (WGS) entry which is preliminary data.</text>
</comment>
<evidence type="ECO:0000313" key="1">
    <source>
        <dbReference type="EMBL" id="CAG8596294.1"/>
    </source>
</evidence>